<dbReference type="RefSeq" id="WP_103287732.1">
    <property type="nucleotide sequence ID" value="NZ_LT981265.1"/>
</dbReference>
<keyword evidence="3" id="KW-1185">Reference proteome</keyword>
<feature type="transmembrane region" description="Helical" evidence="1">
    <location>
        <begin position="82"/>
        <end position="105"/>
    </location>
</feature>
<organism evidence="2 3">
    <name type="scientific">Candidatus Nitrosocaldus cavascurensis</name>
    <dbReference type="NCBI Taxonomy" id="2058097"/>
    <lineage>
        <taxon>Archaea</taxon>
        <taxon>Nitrososphaerota</taxon>
        <taxon>Nitrososphaeria</taxon>
        <taxon>Candidatus Nitrosocaldales</taxon>
        <taxon>Candidatus Nitrosocaldaceae</taxon>
        <taxon>Candidatus Nitrosocaldus</taxon>
    </lineage>
</organism>
<keyword evidence="1" id="KW-0472">Membrane</keyword>
<dbReference type="AlphaFoldDB" id="A0A2K5AP97"/>
<dbReference type="EMBL" id="LT981265">
    <property type="protein sequence ID" value="SPC33447.1"/>
    <property type="molecule type" value="Genomic_DNA"/>
</dbReference>
<feature type="transmembrane region" description="Helical" evidence="1">
    <location>
        <begin position="125"/>
        <end position="147"/>
    </location>
</feature>
<accession>A0A2K5AP97</accession>
<feature type="transmembrane region" description="Helical" evidence="1">
    <location>
        <begin position="262"/>
        <end position="280"/>
    </location>
</feature>
<feature type="transmembrane region" description="Helical" evidence="1">
    <location>
        <begin position="12"/>
        <end position="37"/>
    </location>
</feature>
<feature type="transmembrane region" description="Helical" evidence="1">
    <location>
        <begin position="292"/>
        <end position="316"/>
    </location>
</feature>
<evidence type="ECO:0000313" key="2">
    <source>
        <dbReference type="EMBL" id="SPC33447.1"/>
    </source>
</evidence>
<keyword evidence="1" id="KW-1133">Transmembrane helix</keyword>
<keyword evidence="1" id="KW-0812">Transmembrane</keyword>
<evidence type="ECO:0008006" key="4">
    <source>
        <dbReference type="Google" id="ProtNLM"/>
    </source>
</evidence>
<evidence type="ECO:0000313" key="3">
    <source>
        <dbReference type="Proteomes" id="UP000236248"/>
    </source>
</evidence>
<protein>
    <recommendedName>
        <fullName evidence="4">Phosphate transporter</fullName>
    </recommendedName>
</protein>
<dbReference type="GeneID" id="41594352"/>
<proteinExistence type="predicted"/>
<feature type="transmembrane region" description="Helical" evidence="1">
    <location>
        <begin position="43"/>
        <end position="62"/>
    </location>
</feature>
<evidence type="ECO:0000256" key="1">
    <source>
        <dbReference type="SAM" id="Phobius"/>
    </source>
</evidence>
<gene>
    <name evidence="2" type="ORF">NCAV_0250</name>
</gene>
<sequence length="317" mass="34855">MHSIITVTSTIYPLDTILLLYIALLFGINNAGIAVANMLASGFNYRISVSISALGFIAGALLEGWKMGSVITLEDYTTTSVVTAILLSIFSFLHIPVSMVNIIFASYIGSTIEATPITTHTASVIAWWIITPFIALLTTISIYHIIVRFTTRLSLVNLLRFYSLMLPVVTFYASYTIGANNLGLLYSMSNRYITVDDTTTPTPANGIYMMLAILLVFVIGMIKGRSITRFLSEEIVGYTPATIVSGISSSSIILWLSTQMQIPLPFSQMLISSLIGINMIRKPHVYNKRSLLLLVSSWLGSTLLSFLITFAITNYIN</sequence>
<feature type="transmembrane region" description="Helical" evidence="1">
    <location>
        <begin position="235"/>
        <end position="256"/>
    </location>
</feature>
<feature type="transmembrane region" description="Helical" evidence="1">
    <location>
        <begin position="159"/>
        <end position="186"/>
    </location>
</feature>
<reference evidence="3" key="1">
    <citation type="submission" date="2018-01" db="EMBL/GenBank/DDBJ databases">
        <authorList>
            <person name="Kerou L M."/>
        </authorList>
    </citation>
    <scope>NUCLEOTIDE SEQUENCE [LARGE SCALE GENOMIC DNA]</scope>
    <source>
        <strain evidence="3">SCU2</strain>
    </source>
</reference>
<dbReference type="KEGG" id="ncv:NCAV_0250"/>
<dbReference type="Proteomes" id="UP000236248">
    <property type="component" value="Chromosome NCAV"/>
</dbReference>
<feature type="transmembrane region" description="Helical" evidence="1">
    <location>
        <begin position="206"/>
        <end position="223"/>
    </location>
</feature>
<name>A0A2K5AP97_9ARCH</name>